<reference evidence="6" key="1">
    <citation type="journal article" date="2019" name="Int. J. Syst. Evol. Microbiol.">
        <title>The Global Catalogue of Microorganisms (GCM) 10K type strain sequencing project: providing services to taxonomists for standard genome sequencing and annotation.</title>
        <authorList>
            <consortium name="The Broad Institute Genomics Platform"/>
            <consortium name="The Broad Institute Genome Sequencing Center for Infectious Disease"/>
            <person name="Wu L."/>
            <person name="Ma J."/>
        </authorList>
    </citation>
    <scope>NUCLEOTIDE SEQUENCE [LARGE SCALE GENOMIC DNA]</scope>
    <source>
        <strain evidence="6">SYNS20</strain>
    </source>
</reference>
<dbReference type="PANTHER" id="PTHR16305">
    <property type="entry name" value="TESTICULAR SOLUBLE ADENYLYL CYCLASE"/>
    <property type="match status" value="1"/>
</dbReference>
<keyword evidence="1" id="KW-0547">Nucleotide-binding</keyword>
<evidence type="ECO:0000313" key="6">
    <source>
        <dbReference type="Proteomes" id="UP001596523"/>
    </source>
</evidence>
<dbReference type="GO" id="GO:0005524">
    <property type="term" value="F:ATP binding"/>
    <property type="evidence" value="ECO:0007669"/>
    <property type="project" value="UniProtKB-KW"/>
</dbReference>
<dbReference type="EMBL" id="JBHTCF010000006">
    <property type="protein sequence ID" value="MFC7305816.1"/>
    <property type="molecule type" value="Genomic_DNA"/>
</dbReference>
<evidence type="ECO:0000256" key="3">
    <source>
        <dbReference type="SAM" id="MobiDB-lite"/>
    </source>
</evidence>
<dbReference type="RefSeq" id="WP_381831186.1">
    <property type="nucleotide sequence ID" value="NZ_JBHTCF010000006.1"/>
</dbReference>
<feature type="non-terminal residue" evidence="5">
    <location>
        <position position="1159"/>
    </location>
</feature>
<feature type="domain" description="Orc1-like AAA ATPase" evidence="4">
    <location>
        <begin position="4"/>
        <end position="181"/>
    </location>
</feature>
<evidence type="ECO:0000259" key="4">
    <source>
        <dbReference type="Pfam" id="PF13191"/>
    </source>
</evidence>
<dbReference type="PANTHER" id="PTHR16305:SF35">
    <property type="entry name" value="TRANSCRIPTIONAL ACTIVATOR DOMAIN"/>
    <property type="match status" value="1"/>
</dbReference>
<dbReference type="InterPro" id="IPR027417">
    <property type="entry name" value="P-loop_NTPase"/>
</dbReference>
<dbReference type="Proteomes" id="UP001596523">
    <property type="component" value="Unassembled WGS sequence"/>
</dbReference>
<dbReference type="Pfam" id="PF13191">
    <property type="entry name" value="AAA_16"/>
    <property type="match status" value="1"/>
</dbReference>
<keyword evidence="6" id="KW-1185">Reference proteome</keyword>
<feature type="compositionally biased region" description="Low complexity" evidence="3">
    <location>
        <begin position="763"/>
        <end position="799"/>
    </location>
</feature>
<gene>
    <name evidence="5" type="ORF">ACFQVC_16510</name>
</gene>
<comment type="caution">
    <text evidence="5">The sequence shown here is derived from an EMBL/GenBank/DDBJ whole genome shotgun (WGS) entry which is preliminary data.</text>
</comment>
<evidence type="ECO:0000256" key="1">
    <source>
        <dbReference type="ARBA" id="ARBA00022741"/>
    </source>
</evidence>
<protein>
    <submittedName>
        <fullName evidence="5">ATP-binding protein</fullName>
    </submittedName>
</protein>
<feature type="region of interest" description="Disordered" evidence="3">
    <location>
        <begin position="757"/>
        <end position="809"/>
    </location>
</feature>
<evidence type="ECO:0000313" key="5">
    <source>
        <dbReference type="EMBL" id="MFC7305816.1"/>
    </source>
</evidence>
<name>A0ABW2JI97_9ACTN</name>
<proteinExistence type="predicted"/>
<dbReference type="InterPro" id="IPR041664">
    <property type="entry name" value="AAA_16"/>
</dbReference>
<dbReference type="SUPFAM" id="SSF52540">
    <property type="entry name" value="P-loop containing nucleoside triphosphate hydrolases"/>
    <property type="match status" value="1"/>
</dbReference>
<feature type="compositionally biased region" description="Gly residues" evidence="3">
    <location>
        <begin position="800"/>
        <end position="809"/>
    </location>
</feature>
<evidence type="ECO:0000256" key="2">
    <source>
        <dbReference type="ARBA" id="ARBA00022840"/>
    </source>
</evidence>
<feature type="region of interest" description="Disordered" evidence="3">
    <location>
        <begin position="513"/>
        <end position="563"/>
    </location>
</feature>
<accession>A0ABW2JI97</accession>
<keyword evidence="2 5" id="KW-0067">ATP-binding</keyword>
<sequence length="1159" mass="122711">MTDLLGRDHPAAVLRAGAARAADSHGGLVLVTGEAGIGKTTLVTQAAQEARGHGALVLTGACWASDSAPGYWPWVQIVRGLRRGVGPERFAAAQEAAGPALGVLLGEAARTPAADATAEAAADDPAGAFRLYDAVTTALVAVSQDQPVVVVLDDLHWADTASLRLLEFAAGHAWFERLLLVGTYRDAEVEAEGHPLREQILPLVAKATTLSLAGLGRAETAALVARTAGREPDEHTVTELHRFTGGNPFFVEQTARLWAGGGSLGALAPGVREAVRRRLDLLPPAAKELLTAGAVLGREFHRQVLAGVGGGPGAHVDRLLDHAITARLVTALGGGRFAFAHDLVRETLYESLDPQEAAARHAAVVNALEQAPELASKVFPADRARHAYSAGGAVTPETAVRLLQEAAQDAGSRLAIEEQITHQRRAVERAVGLADRGRRVLTTLALGTYLQHAGESAESGRAFAEALRLARTLDDATLLARVALTLQGGPQLGPPGFEGSGEELLREAHRALVGGPSAKGRGAPAKERGPSAKGRGAPAKQRGPSAKGRGAPAKQRGPDERSAEELAQELSVRSAVLARRHKDDEALGFSLWARHHAIWGPGTAAERVALVEELTAIARRSGDQEGEHFARALHWVARIELGDPRYLDEYHAFVAHAEEHAIPRMGVGAAIDQSIVSGLMGRFAQAESFLSEADGYARRTRPSDHFSPLLDHHRWTLALAQGRHEGLDDLLRRLEHNHPCSRLVAGITALERADMERGGLTHPGTARPGTTRPGTARPGTARPGTARTSAAHPGSAPTGGSIGIGGTGEGAAMDGETAAAIAYARELLSGGEPRLDRGFLPLRLRFQAQAAAAAAAAGDPGLCEAAREALVPYAGQWAVSMFGWDISGPVVHWIALCDAALERWDDAEAGFTAAYHSAELLSARPWSVEARARLAEVRAARGEDASALLAEVVRDAEELGMRGVLRRLAAHRPPPAELTPCAYEFRFDGAVWTLTYEGRTTPMPDAKGLRDLRRLLSRPGADIPAVQLLAPEGGAEVIAASGMGGDPVLDDEAKRQYRRRLDQLDEEIDRAAATGDAGRAARHEKERAALLAELRTAAGLGGRARRLGDEAERARKAVTARIRDTIRRLDSRHPELAAHLRESVSTGLTCAYRPQDPAP</sequence>
<organism evidence="5 6">
    <name type="scientific">Streptomyces monticola</name>
    <dbReference type="NCBI Taxonomy" id="2666263"/>
    <lineage>
        <taxon>Bacteria</taxon>
        <taxon>Bacillati</taxon>
        <taxon>Actinomycetota</taxon>
        <taxon>Actinomycetes</taxon>
        <taxon>Kitasatosporales</taxon>
        <taxon>Streptomycetaceae</taxon>
        <taxon>Streptomyces</taxon>
    </lineage>
</organism>